<dbReference type="STRING" id="349521.HCH_01501"/>
<dbReference type="KEGG" id="hch:HCH_01501"/>
<dbReference type="AlphaFoldDB" id="Q2SLW5"/>
<evidence type="ECO:0000256" key="2">
    <source>
        <dbReference type="ARBA" id="ARBA00022475"/>
    </source>
</evidence>
<keyword evidence="5 6" id="KW-0472">Membrane</keyword>
<dbReference type="GO" id="GO:0005886">
    <property type="term" value="C:plasma membrane"/>
    <property type="evidence" value="ECO:0007669"/>
    <property type="project" value="UniProtKB-SubCell"/>
</dbReference>
<feature type="transmembrane region" description="Helical" evidence="6">
    <location>
        <begin position="273"/>
        <end position="290"/>
    </location>
</feature>
<comment type="subcellular location">
    <subcellularLocation>
        <location evidence="1">Cell membrane</location>
        <topology evidence="1">Multi-pass membrane protein</topology>
    </subcellularLocation>
</comment>
<feature type="transmembrane region" description="Helical" evidence="6">
    <location>
        <begin position="12"/>
        <end position="32"/>
    </location>
</feature>
<dbReference type="InterPro" id="IPR037185">
    <property type="entry name" value="EmrE-like"/>
</dbReference>
<sequence>MSQEFSRNTNESLALRYGLSAVLLWSTVATAFKLALAQQSVSQLVFFASLTSVLALGAALLWQGRLAEAMRSLRENGWRALCFGLLNPLLYYHILFYAYDLLPAQVAQPINYTWALMLAFLAVPFLGHRLTRLDVIAMLVSYSGVVVISFGGDDSGRPLNLIGIALALVSTLVWAAYWILNSRDKRDPVIGLFQNFLLATPCAAILAWPLNLAPAALGGAIYIGLFEMGVTFMLWLMAMKYTRHASRISNLIFISPFISLLLIHFILGEKIHMLTLVGLGFIVAGLAIQARSAKKGRASEPLLTE</sequence>
<dbReference type="Proteomes" id="UP000000238">
    <property type="component" value="Chromosome"/>
</dbReference>
<dbReference type="OrthoDB" id="5729944at2"/>
<gene>
    <name evidence="8" type="ordered locus">HCH_01501</name>
</gene>
<keyword evidence="9" id="KW-1185">Reference proteome</keyword>
<evidence type="ECO:0000256" key="5">
    <source>
        <dbReference type="ARBA" id="ARBA00023136"/>
    </source>
</evidence>
<keyword evidence="4 6" id="KW-1133">Transmembrane helix</keyword>
<feature type="transmembrane region" description="Helical" evidence="6">
    <location>
        <begin position="44"/>
        <end position="64"/>
    </location>
</feature>
<dbReference type="HOGENOM" id="CLU_064680_1_0_6"/>
<dbReference type="InterPro" id="IPR050638">
    <property type="entry name" value="AA-Vitamin_Transporters"/>
</dbReference>
<feature type="domain" description="EamA" evidence="7">
    <location>
        <begin position="162"/>
        <end position="288"/>
    </location>
</feature>
<keyword evidence="3 6" id="KW-0812">Transmembrane</keyword>
<feature type="transmembrane region" description="Helical" evidence="6">
    <location>
        <begin position="76"/>
        <end position="99"/>
    </location>
</feature>
<evidence type="ECO:0000313" key="8">
    <source>
        <dbReference type="EMBL" id="ABC28359.1"/>
    </source>
</evidence>
<feature type="transmembrane region" description="Helical" evidence="6">
    <location>
        <begin position="111"/>
        <end position="128"/>
    </location>
</feature>
<name>Q2SLW5_HAHCH</name>
<protein>
    <submittedName>
        <fullName evidence="8">Permease of the drug/metabolite transporter (DMT) superfamily</fullName>
    </submittedName>
</protein>
<feature type="transmembrane region" description="Helical" evidence="6">
    <location>
        <begin position="248"/>
        <end position="267"/>
    </location>
</feature>
<keyword evidence="2" id="KW-1003">Cell membrane</keyword>
<dbReference type="RefSeq" id="WP_011395432.1">
    <property type="nucleotide sequence ID" value="NC_007645.1"/>
</dbReference>
<organism evidence="8 9">
    <name type="scientific">Hahella chejuensis (strain KCTC 2396)</name>
    <dbReference type="NCBI Taxonomy" id="349521"/>
    <lineage>
        <taxon>Bacteria</taxon>
        <taxon>Pseudomonadati</taxon>
        <taxon>Pseudomonadota</taxon>
        <taxon>Gammaproteobacteria</taxon>
        <taxon>Oceanospirillales</taxon>
        <taxon>Hahellaceae</taxon>
        <taxon>Hahella</taxon>
    </lineage>
</organism>
<dbReference type="PANTHER" id="PTHR32322:SF18">
    <property type="entry name" value="S-ADENOSYLMETHIONINE_S-ADENOSYLHOMOCYSTEINE TRANSPORTER"/>
    <property type="match status" value="1"/>
</dbReference>
<feature type="transmembrane region" description="Helical" evidence="6">
    <location>
        <begin position="192"/>
        <end position="210"/>
    </location>
</feature>
<feature type="transmembrane region" description="Helical" evidence="6">
    <location>
        <begin position="216"/>
        <end position="236"/>
    </location>
</feature>
<dbReference type="PANTHER" id="PTHR32322">
    <property type="entry name" value="INNER MEMBRANE TRANSPORTER"/>
    <property type="match status" value="1"/>
</dbReference>
<evidence type="ECO:0000313" key="9">
    <source>
        <dbReference type="Proteomes" id="UP000000238"/>
    </source>
</evidence>
<dbReference type="EMBL" id="CP000155">
    <property type="protein sequence ID" value="ABC28359.1"/>
    <property type="molecule type" value="Genomic_DNA"/>
</dbReference>
<dbReference type="InterPro" id="IPR000620">
    <property type="entry name" value="EamA_dom"/>
</dbReference>
<dbReference type="SUPFAM" id="SSF103481">
    <property type="entry name" value="Multidrug resistance efflux transporter EmrE"/>
    <property type="match status" value="2"/>
</dbReference>
<reference evidence="8 9" key="1">
    <citation type="journal article" date="2005" name="Nucleic Acids Res.">
        <title>Genomic blueprint of Hahella chejuensis, a marine microbe producing an algicidal agent.</title>
        <authorList>
            <person name="Jeong H."/>
            <person name="Yim J.H."/>
            <person name="Lee C."/>
            <person name="Choi S.-H."/>
            <person name="Park Y.K."/>
            <person name="Yoon S.H."/>
            <person name="Hur C.-G."/>
            <person name="Kang H.-Y."/>
            <person name="Kim D."/>
            <person name="Lee H.H."/>
            <person name="Park K.H."/>
            <person name="Park S.-H."/>
            <person name="Park H.-S."/>
            <person name="Lee H.K."/>
            <person name="Oh T.K."/>
            <person name="Kim J.F."/>
        </authorList>
    </citation>
    <scope>NUCLEOTIDE SEQUENCE [LARGE SCALE GENOMIC DNA]</scope>
    <source>
        <strain evidence="8 9">KCTC 2396</strain>
    </source>
</reference>
<evidence type="ECO:0000259" key="7">
    <source>
        <dbReference type="Pfam" id="PF00892"/>
    </source>
</evidence>
<evidence type="ECO:0000256" key="4">
    <source>
        <dbReference type="ARBA" id="ARBA00022989"/>
    </source>
</evidence>
<proteinExistence type="predicted"/>
<evidence type="ECO:0000256" key="6">
    <source>
        <dbReference type="SAM" id="Phobius"/>
    </source>
</evidence>
<accession>Q2SLW5</accession>
<evidence type="ECO:0000256" key="3">
    <source>
        <dbReference type="ARBA" id="ARBA00022692"/>
    </source>
</evidence>
<dbReference type="eggNOG" id="COG0697">
    <property type="taxonomic scope" value="Bacteria"/>
</dbReference>
<feature type="transmembrane region" description="Helical" evidence="6">
    <location>
        <begin position="158"/>
        <end position="180"/>
    </location>
</feature>
<dbReference type="Pfam" id="PF00892">
    <property type="entry name" value="EamA"/>
    <property type="match status" value="2"/>
</dbReference>
<evidence type="ECO:0000256" key="1">
    <source>
        <dbReference type="ARBA" id="ARBA00004651"/>
    </source>
</evidence>
<feature type="transmembrane region" description="Helical" evidence="6">
    <location>
        <begin position="135"/>
        <end position="152"/>
    </location>
</feature>
<feature type="domain" description="EamA" evidence="7">
    <location>
        <begin position="17"/>
        <end position="149"/>
    </location>
</feature>